<reference evidence="12 13" key="1">
    <citation type="submission" date="2019-02" db="EMBL/GenBank/DDBJ databases">
        <title>Aquabacterium sp. strain KMB7.</title>
        <authorList>
            <person name="Chen W.-M."/>
        </authorList>
    </citation>
    <scope>NUCLEOTIDE SEQUENCE [LARGE SCALE GENOMIC DNA]</scope>
    <source>
        <strain evidence="12 13">KMB7</strain>
    </source>
</reference>
<comment type="catalytic activity">
    <reaction evidence="7 8">
        <text>shikimate + NADP(+) = 3-dehydroshikimate + NADPH + H(+)</text>
        <dbReference type="Rhea" id="RHEA:17737"/>
        <dbReference type="ChEBI" id="CHEBI:15378"/>
        <dbReference type="ChEBI" id="CHEBI:16630"/>
        <dbReference type="ChEBI" id="CHEBI:36208"/>
        <dbReference type="ChEBI" id="CHEBI:57783"/>
        <dbReference type="ChEBI" id="CHEBI:58349"/>
        <dbReference type="EC" id="1.1.1.25"/>
    </reaction>
</comment>
<keyword evidence="4 8" id="KW-0521">NADP</keyword>
<dbReference type="Pfam" id="PF18317">
    <property type="entry name" value="SDH_C"/>
    <property type="match status" value="1"/>
</dbReference>
<feature type="domain" description="Quinate/shikimate 5-dehydrogenase/glutamyl-tRNA reductase" evidence="9">
    <location>
        <begin position="120"/>
        <end position="197"/>
    </location>
</feature>
<feature type="binding site" evidence="8">
    <location>
        <begin position="153"/>
        <end position="158"/>
    </location>
    <ligand>
        <name>NADP(+)</name>
        <dbReference type="ChEBI" id="CHEBI:58349"/>
    </ligand>
</feature>
<feature type="binding site" evidence="8">
    <location>
        <position position="221"/>
    </location>
    <ligand>
        <name>NADP(+)</name>
        <dbReference type="ChEBI" id="CHEBI:58349"/>
    </ligand>
</feature>
<dbReference type="AlphaFoldDB" id="A0A4Q9H3U9"/>
<feature type="binding site" evidence="8">
    <location>
        <position position="244"/>
    </location>
    <ligand>
        <name>NADP(+)</name>
        <dbReference type="ChEBI" id="CHEBI:58349"/>
    </ligand>
</feature>
<evidence type="ECO:0000313" key="13">
    <source>
        <dbReference type="Proteomes" id="UP000292120"/>
    </source>
</evidence>
<name>A0A4Q9H3U9_9BURK</name>
<dbReference type="FunFam" id="3.40.50.10860:FF:000006">
    <property type="entry name" value="Shikimate dehydrogenase (NADP(+))"/>
    <property type="match status" value="1"/>
</dbReference>
<feature type="binding site" evidence="8">
    <location>
        <begin position="16"/>
        <end position="18"/>
    </location>
    <ligand>
        <name>shikimate</name>
        <dbReference type="ChEBI" id="CHEBI:36208"/>
    </ligand>
</feature>
<keyword evidence="13" id="KW-1185">Reference proteome</keyword>
<evidence type="ECO:0000256" key="4">
    <source>
        <dbReference type="ARBA" id="ARBA00022857"/>
    </source>
</evidence>
<protein>
    <recommendedName>
        <fullName evidence="2 8">Shikimate dehydrogenase (NADP(+))</fullName>
        <shortName evidence="8">SDH</shortName>
        <ecNumber evidence="2 8">1.1.1.25</ecNumber>
    </recommendedName>
</protein>
<dbReference type="RefSeq" id="WP_130968714.1">
    <property type="nucleotide sequence ID" value="NZ_SIXI01000005.1"/>
</dbReference>
<evidence type="ECO:0000256" key="7">
    <source>
        <dbReference type="ARBA" id="ARBA00049442"/>
    </source>
</evidence>
<feature type="binding site" evidence="8">
    <location>
        <position position="88"/>
    </location>
    <ligand>
        <name>shikimate</name>
        <dbReference type="ChEBI" id="CHEBI:36208"/>
    </ligand>
</feature>
<feature type="domain" description="Shikimate dehydrogenase substrate binding N-terminal" evidence="10">
    <location>
        <begin position="8"/>
        <end position="90"/>
    </location>
</feature>
<dbReference type="PANTHER" id="PTHR21089">
    <property type="entry name" value="SHIKIMATE DEHYDROGENASE"/>
    <property type="match status" value="1"/>
</dbReference>
<dbReference type="EC" id="1.1.1.25" evidence="2 8"/>
<dbReference type="Proteomes" id="UP000292120">
    <property type="component" value="Unassembled WGS sequence"/>
</dbReference>
<feature type="binding site" evidence="8">
    <location>
        <position position="251"/>
    </location>
    <ligand>
        <name>shikimate</name>
        <dbReference type="ChEBI" id="CHEBI:36208"/>
    </ligand>
</feature>
<dbReference type="InterPro" id="IPR013708">
    <property type="entry name" value="Shikimate_DH-bd_N"/>
</dbReference>
<dbReference type="GO" id="GO:0004764">
    <property type="term" value="F:shikimate 3-dehydrogenase (NADP+) activity"/>
    <property type="evidence" value="ECO:0007669"/>
    <property type="project" value="UniProtKB-UniRule"/>
</dbReference>
<dbReference type="GO" id="GO:0009423">
    <property type="term" value="P:chorismate biosynthetic process"/>
    <property type="evidence" value="ECO:0007669"/>
    <property type="project" value="UniProtKB-UniRule"/>
</dbReference>
<dbReference type="OrthoDB" id="9776868at2"/>
<evidence type="ECO:0000259" key="9">
    <source>
        <dbReference type="Pfam" id="PF01488"/>
    </source>
</evidence>
<keyword evidence="3 8" id="KW-0028">Amino-acid biosynthesis</keyword>
<dbReference type="NCBIfam" id="NF001310">
    <property type="entry name" value="PRK00258.1-2"/>
    <property type="match status" value="1"/>
</dbReference>
<comment type="subunit">
    <text evidence="8">Homodimer.</text>
</comment>
<dbReference type="InterPro" id="IPR036291">
    <property type="entry name" value="NAD(P)-bd_dom_sf"/>
</dbReference>
<proteinExistence type="inferred from homology"/>
<dbReference type="EMBL" id="SIXI01000005">
    <property type="protein sequence ID" value="TBO29419.1"/>
    <property type="molecule type" value="Genomic_DNA"/>
</dbReference>
<dbReference type="GO" id="GO:0019632">
    <property type="term" value="P:shikimate metabolic process"/>
    <property type="evidence" value="ECO:0007669"/>
    <property type="project" value="InterPro"/>
</dbReference>
<dbReference type="NCBIfam" id="TIGR00507">
    <property type="entry name" value="aroE"/>
    <property type="match status" value="1"/>
</dbReference>
<comment type="caution">
    <text evidence="12">The sequence shown here is derived from an EMBL/GenBank/DDBJ whole genome shotgun (WGS) entry which is preliminary data.</text>
</comment>
<dbReference type="PANTHER" id="PTHR21089:SF1">
    <property type="entry name" value="BIFUNCTIONAL 3-DEHYDROQUINATE DEHYDRATASE_SHIKIMATE DEHYDROGENASE, CHLOROPLASTIC"/>
    <property type="match status" value="1"/>
</dbReference>
<dbReference type="UniPathway" id="UPA00053">
    <property type="reaction ID" value="UER00087"/>
</dbReference>
<evidence type="ECO:0000256" key="8">
    <source>
        <dbReference type="HAMAP-Rule" id="MF_00222"/>
    </source>
</evidence>
<feature type="binding site" evidence="8">
    <location>
        <position position="104"/>
    </location>
    <ligand>
        <name>shikimate</name>
        <dbReference type="ChEBI" id="CHEBI:36208"/>
    </ligand>
</feature>
<gene>
    <name evidence="8" type="primary">aroE</name>
    <name evidence="12" type="ORF">EYS42_13545</name>
</gene>
<evidence type="ECO:0000256" key="1">
    <source>
        <dbReference type="ARBA" id="ARBA00004871"/>
    </source>
</evidence>
<feature type="binding site" evidence="8">
    <location>
        <position position="79"/>
    </location>
    <ligand>
        <name>NADP(+)</name>
        <dbReference type="ChEBI" id="CHEBI:58349"/>
    </ligand>
</feature>
<dbReference type="HAMAP" id="MF_00222">
    <property type="entry name" value="Shikimate_DH_AroE"/>
    <property type="match status" value="1"/>
</dbReference>
<evidence type="ECO:0000256" key="5">
    <source>
        <dbReference type="ARBA" id="ARBA00023002"/>
    </source>
</evidence>
<feature type="binding site" evidence="8">
    <location>
        <position position="223"/>
    </location>
    <ligand>
        <name>shikimate</name>
        <dbReference type="ChEBI" id="CHEBI:36208"/>
    </ligand>
</feature>
<dbReference type="Gene3D" id="3.40.50.10860">
    <property type="entry name" value="Leucine Dehydrogenase, chain A, domain 1"/>
    <property type="match status" value="1"/>
</dbReference>
<dbReference type="Gene3D" id="3.40.50.720">
    <property type="entry name" value="NAD(P)-binding Rossmann-like Domain"/>
    <property type="match status" value="1"/>
</dbReference>
<sequence length="285" mass="29579">MSVDRYAVAGNPVTHSRSPAIHALFAKQTDQAVDYGRLHCELDAFKPTVQAFAAAGAKGCNVTVPFKFEAFELGARRTERAELAQAANTLRFDADGGWLADNTDGVGLVRDITVNAGVPLKGARVLLLGAGGASAGVLGPLLAEGPAEVVLANRTVEKAEAIVQRHAAWAARHGVQLRASGLAQPGTAFDVFINGTAASLAGSGVPVGPEVLRPGTLALDMMYGPAAQPFLDWATAHGATGRDGLGMLVEQAAEAFALWRGVRPQTAPVLQALRAQLAAEYATPR</sequence>
<dbReference type="GO" id="GO:0050661">
    <property type="term" value="F:NADP binding"/>
    <property type="evidence" value="ECO:0007669"/>
    <property type="project" value="InterPro"/>
</dbReference>
<dbReference type="InterPro" id="IPR046346">
    <property type="entry name" value="Aminoacid_DH-like_N_sf"/>
</dbReference>
<feature type="active site" description="Proton acceptor" evidence="8">
    <location>
        <position position="67"/>
    </location>
</feature>
<dbReference type="GO" id="GO:0009073">
    <property type="term" value="P:aromatic amino acid family biosynthetic process"/>
    <property type="evidence" value="ECO:0007669"/>
    <property type="project" value="UniProtKB-KW"/>
</dbReference>
<comment type="function">
    <text evidence="8">Involved in the biosynthesis of the chorismate, which leads to the biosynthesis of aromatic amino acids. Catalyzes the reversible NADPH linked reduction of 3-dehydroshikimate (DHSA) to yield shikimate (SA).</text>
</comment>
<evidence type="ECO:0000259" key="10">
    <source>
        <dbReference type="Pfam" id="PF08501"/>
    </source>
</evidence>
<feature type="binding site" evidence="8">
    <location>
        <begin position="129"/>
        <end position="133"/>
    </location>
    <ligand>
        <name>NADP(+)</name>
        <dbReference type="ChEBI" id="CHEBI:58349"/>
    </ligand>
</feature>
<dbReference type="InterPro" id="IPR022893">
    <property type="entry name" value="Shikimate_DH_fam"/>
</dbReference>
<evidence type="ECO:0000313" key="12">
    <source>
        <dbReference type="EMBL" id="TBO29419.1"/>
    </source>
</evidence>
<dbReference type="Pfam" id="PF08501">
    <property type="entry name" value="Shikimate_dh_N"/>
    <property type="match status" value="1"/>
</dbReference>
<feature type="binding site" evidence="8">
    <location>
        <position position="63"/>
    </location>
    <ligand>
        <name>shikimate</name>
        <dbReference type="ChEBI" id="CHEBI:36208"/>
    </ligand>
</feature>
<dbReference type="GO" id="GO:0005829">
    <property type="term" value="C:cytosol"/>
    <property type="evidence" value="ECO:0007669"/>
    <property type="project" value="TreeGrafter"/>
</dbReference>
<dbReference type="InterPro" id="IPR041121">
    <property type="entry name" value="SDH_C"/>
</dbReference>
<evidence type="ECO:0000256" key="2">
    <source>
        <dbReference type="ARBA" id="ARBA00012962"/>
    </source>
</evidence>
<keyword evidence="6 8" id="KW-0057">Aromatic amino acid biosynthesis</keyword>
<evidence type="ECO:0000259" key="11">
    <source>
        <dbReference type="Pfam" id="PF18317"/>
    </source>
</evidence>
<dbReference type="SUPFAM" id="SSF53223">
    <property type="entry name" value="Aminoacid dehydrogenase-like, N-terminal domain"/>
    <property type="match status" value="1"/>
</dbReference>
<evidence type="ECO:0000256" key="6">
    <source>
        <dbReference type="ARBA" id="ARBA00023141"/>
    </source>
</evidence>
<dbReference type="SUPFAM" id="SSF51735">
    <property type="entry name" value="NAD(P)-binding Rossmann-fold domains"/>
    <property type="match status" value="1"/>
</dbReference>
<accession>A0A4Q9H3U9</accession>
<dbReference type="Pfam" id="PF01488">
    <property type="entry name" value="Shikimate_DH"/>
    <property type="match status" value="1"/>
</dbReference>
<comment type="pathway">
    <text evidence="1 8">Metabolic intermediate biosynthesis; chorismate biosynthesis; chorismate from D-erythrose 4-phosphate and phosphoenolpyruvate: step 4/7.</text>
</comment>
<comment type="similarity">
    <text evidence="8">Belongs to the shikimate dehydrogenase family.</text>
</comment>
<keyword evidence="5 8" id="KW-0560">Oxidoreductase</keyword>
<organism evidence="12 13">
    <name type="scientific">Aquabacterium lacunae</name>
    <dbReference type="NCBI Taxonomy" id="2528630"/>
    <lineage>
        <taxon>Bacteria</taxon>
        <taxon>Pseudomonadati</taxon>
        <taxon>Pseudomonadota</taxon>
        <taxon>Betaproteobacteria</taxon>
        <taxon>Burkholderiales</taxon>
        <taxon>Aquabacterium</taxon>
    </lineage>
</organism>
<evidence type="ECO:0000256" key="3">
    <source>
        <dbReference type="ARBA" id="ARBA00022605"/>
    </source>
</evidence>
<dbReference type="GO" id="GO:0008652">
    <property type="term" value="P:amino acid biosynthetic process"/>
    <property type="evidence" value="ECO:0007669"/>
    <property type="project" value="UniProtKB-KW"/>
</dbReference>
<feature type="domain" description="SDH C-terminal" evidence="11">
    <location>
        <begin position="244"/>
        <end position="274"/>
    </location>
</feature>
<dbReference type="InterPro" id="IPR006151">
    <property type="entry name" value="Shikm_DH/Glu-tRNA_Rdtase"/>
</dbReference>
<dbReference type="InterPro" id="IPR011342">
    <property type="entry name" value="Shikimate_DH"/>
</dbReference>
<dbReference type="CDD" id="cd01065">
    <property type="entry name" value="NAD_bind_Shikimate_DH"/>
    <property type="match status" value="1"/>
</dbReference>